<proteinExistence type="predicted"/>
<reference evidence="2" key="1">
    <citation type="submission" date="2021-01" db="EMBL/GenBank/DDBJ databases">
        <title>Whole genome shotgun sequence of Dactylosporangium siamense NBRC 106093.</title>
        <authorList>
            <person name="Komaki H."/>
            <person name="Tamura T."/>
        </authorList>
    </citation>
    <scope>NUCLEOTIDE SEQUENCE</scope>
    <source>
        <strain evidence="2">NBRC 106093</strain>
    </source>
</reference>
<dbReference type="Pfam" id="PF12277">
    <property type="entry name" value="DUF3618"/>
    <property type="match status" value="1"/>
</dbReference>
<accession>A0A919PXT2</accession>
<sequence>MAPTTADPQQLRAEIARTRVALGETVEALAAKVDVKARAKDAAAGLAHRAQARTVAAAGRLRDQASSAATTVAERAATTTGPLVVAARDPHGWRRLRRPVPAAVLSTAVTVAVALVVFGVRGRRR</sequence>
<evidence type="ECO:0000313" key="2">
    <source>
        <dbReference type="EMBL" id="GIG51632.1"/>
    </source>
</evidence>
<feature type="transmembrane region" description="Helical" evidence="1">
    <location>
        <begin position="100"/>
        <end position="120"/>
    </location>
</feature>
<dbReference type="Proteomes" id="UP000660611">
    <property type="component" value="Unassembled WGS sequence"/>
</dbReference>
<dbReference type="InterPro" id="IPR022062">
    <property type="entry name" value="DUF3618"/>
</dbReference>
<gene>
    <name evidence="2" type="ORF">Dsi01nite_096730</name>
</gene>
<keyword evidence="1" id="KW-0812">Transmembrane</keyword>
<keyword evidence="1" id="KW-1133">Transmembrane helix</keyword>
<organism evidence="2 3">
    <name type="scientific">Dactylosporangium siamense</name>
    <dbReference type="NCBI Taxonomy" id="685454"/>
    <lineage>
        <taxon>Bacteria</taxon>
        <taxon>Bacillati</taxon>
        <taxon>Actinomycetota</taxon>
        <taxon>Actinomycetes</taxon>
        <taxon>Micromonosporales</taxon>
        <taxon>Micromonosporaceae</taxon>
        <taxon>Dactylosporangium</taxon>
    </lineage>
</organism>
<keyword evidence="1" id="KW-0472">Membrane</keyword>
<keyword evidence="3" id="KW-1185">Reference proteome</keyword>
<evidence type="ECO:0000313" key="3">
    <source>
        <dbReference type="Proteomes" id="UP000660611"/>
    </source>
</evidence>
<dbReference type="AlphaFoldDB" id="A0A919PXT2"/>
<dbReference type="RefSeq" id="WP_239136863.1">
    <property type="nucleotide sequence ID" value="NZ_BONQ01000157.1"/>
</dbReference>
<comment type="caution">
    <text evidence="2">The sequence shown here is derived from an EMBL/GenBank/DDBJ whole genome shotgun (WGS) entry which is preliminary data.</text>
</comment>
<name>A0A919PXT2_9ACTN</name>
<evidence type="ECO:0008006" key="4">
    <source>
        <dbReference type="Google" id="ProtNLM"/>
    </source>
</evidence>
<dbReference type="EMBL" id="BONQ01000157">
    <property type="protein sequence ID" value="GIG51632.1"/>
    <property type="molecule type" value="Genomic_DNA"/>
</dbReference>
<evidence type="ECO:0000256" key="1">
    <source>
        <dbReference type="SAM" id="Phobius"/>
    </source>
</evidence>
<protein>
    <recommendedName>
        <fullName evidence="4">DUF3618 domain-containing protein</fullName>
    </recommendedName>
</protein>